<dbReference type="Proteomes" id="UP000235371">
    <property type="component" value="Unassembled WGS sequence"/>
</dbReference>
<dbReference type="OrthoDB" id="3596604at2759"/>
<reference evidence="2 3" key="1">
    <citation type="submission" date="2016-04" db="EMBL/GenBank/DDBJ databases">
        <title>A degradative enzymes factory behind the ericoid mycorrhizal symbiosis.</title>
        <authorList>
            <consortium name="DOE Joint Genome Institute"/>
            <person name="Martino E."/>
            <person name="Morin E."/>
            <person name="Grelet G."/>
            <person name="Kuo A."/>
            <person name="Kohler A."/>
            <person name="Daghino S."/>
            <person name="Barry K."/>
            <person name="Choi C."/>
            <person name="Cichocki N."/>
            <person name="Clum A."/>
            <person name="Copeland A."/>
            <person name="Hainaut M."/>
            <person name="Haridas S."/>
            <person name="Labutti K."/>
            <person name="Lindquist E."/>
            <person name="Lipzen A."/>
            <person name="Khouja H.-R."/>
            <person name="Murat C."/>
            <person name="Ohm R."/>
            <person name="Olson A."/>
            <person name="Spatafora J."/>
            <person name="Veneault-Fourrey C."/>
            <person name="Henrissat B."/>
            <person name="Grigoriev I."/>
            <person name="Martin F."/>
            <person name="Perotto S."/>
        </authorList>
    </citation>
    <scope>NUCLEOTIDE SEQUENCE [LARGE SCALE GENOMIC DNA]</scope>
    <source>
        <strain evidence="2 3">E</strain>
    </source>
</reference>
<keyword evidence="3" id="KW-1185">Reference proteome</keyword>
<dbReference type="RefSeq" id="XP_024743789.1">
    <property type="nucleotide sequence ID" value="XM_024877600.1"/>
</dbReference>
<evidence type="ECO:0000313" key="3">
    <source>
        <dbReference type="Proteomes" id="UP000235371"/>
    </source>
</evidence>
<feature type="transmembrane region" description="Helical" evidence="1">
    <location>
        <begin position="113"/>
        <end position="142"/>
    </location>
</feature>
<keyword evidence="1" id="KW-0472">Membrane</keyword>
<dbReference type="EMBL" id="KZ613740">
    <property type="protein sequence ID" value="PMD66885.1"/>
    <property type="molecule type" value="Genomic_DNA"/>
</dbReference>
<dbReference type="AlphaFoldDB" id="A0A2J6TV53"/>
<evidence type="ECO:0000313" key="2">
    <source>
        <dbReference type="EMBL" id="PMD66885.1"/>
    </source>
</evidence>
<gene>
    <name evidence="2" type="ORF">K444DRAFT_578195</name>
</gene>
<keyword evidence="1" id="KW-1133">Transmembrane helix</keyword>
<accession>A0A2J6TV53</accession>
<organism evidence="2 3">
    <name type="scientific">Hyaloscypha bicolor E</name>
    <dbReference type="NCBI Taxonomy" id="1095630"/>
    <lineage>
        <taxon>Eukaryota</taxon>
        <taxon>Fungi</taxon>
        <taxon>Dikarya</taxon>
        <taxon>Ascomycota</taxon>
        <taxon>Pezizomycotina</taxon>
        <taxon>Leotiomycetes</taxon>
        <taxon>Helotiales</taxon>
        <taxon>Hyaloscyphaceae</taxon>
        <taxon>Hyaloscypha</taxon>
        <taxon>Hyaloscypha bicolor</taxon>
    </lineage>
</organism>
<dbReference type="InParanoid" id="A0A2J6TV53"/>
<evidence type="ECO:0000256" key="1">
    <source>
        <dbReference type="SAM" id="Phobius"/>
    </source>
</evidence>
<keyword evidence="1" id="KW-0812">Transmembrane</keyword>
<feature type="transmembrane region" description="Helical" evidence="1">
    <location>
        <begin position="223"/>
        <end position="248"/>
    </location>
</feature>
<sequence length="633" mass="69753">MSNTSFLSSLSFFNDEYRGVNISEPESTEESGLRISSNKILRKPFNHNAPRTRLSSWTNDDDGESRFRNIPAVWDLTKIAESLLPHSPTAYQTPTVPLLPPKKTHRFVRKRQLLTLLFEGSARFFITVSLTAGLLWTLFYYAKKPVLRESQKKMFNTLVTSLSMSLGIAIASSFKEVAINIRWWVLSRKKRPLSEVDAILECGSLTGLTVLAAKSTRDRKLKIAIICALWVLINIAAQVGVAMIGLTYSLNNAVDYNSSVIGDILFTDVSQSFAYSIDYDTTAASELAAHTYGEMALAWAMGNLTIDAKVTPPTPLSAAGSIPFAYLATPDYFQYFFMESSANSGPNSNPINFYSNRSIKTTGSCVTYPVHDNVNGSSQSFTVEKDGKTYDPGFESIGPNSTTYYTQQNMECGPRCKELCAYENNGVAAFYYECNVTVSTVSNVSYPSQNVSDKNALMAAGAIGLQGYQQYSNSQPMSQYQQFPAESTYGHFVGDGAQMASLMSQFAIGVFVTADKIMQPIRVPVDGLLPLQGVRLSVDKPVVVFAILISIVACHFVLFVLGSVLANRVVVVNDSYLAIALLLRPVTEKMANQDFLVGGERSFPDMEKMDVVYRKSMRGKERDGIMGLEISES</sequence>
<feature type="transmembrane region" description="Helical" evidence="1">
    <location>
        <begin position="542"/>
        <end position="566"/>
    </location>
</feature>
<protein>
    <submittedName>
        <fullName evidence="2">Uncharacterized protein</fullName>
    </submittedName>
</protein>
<name>A0A2J6TV53_9HELO</name>
<proteinExistence type="predicted"/>
<dbReference type="GeneID" id="36585677"/>